<dbReference type="EMBL" id="CP022098">
    <property type="protein sequence ID" value="ATB43869.1"/>
    <property type="molecule type" value="Genomic_DNA"/>
</dbReference>
<evidence type="ECO:0000313" key="2">
    <source>
        <dbReference type="EMBL" id="ATB43869.1"/>
    </source>
</evidence>
<dbReference type="RefSeq" id="WP_232537220.1">
    <property type="nucleotide sequence ID" value="NZ_CP022098.1"/>
</dbReference>
<gene>
    <name evidence="2" type="ORF">CYFUS_009350</name>
</gene>
<dbReference type="InterPro" id="IPR014922">
    <property type="entry name" value="YdhG-like"/>
</dbReference>
<reference evidence="2 3" key="1">
    <citation type="submission" date="2017-06" db="EMBL/GenBank/DDBJ databases">
        <title>Sequencing and comparative analysis of myxobacterial genomes.</title>
        <authorList>
            <person name="Rupp O."/>
            <person name="Goesmann A."/>
            <person name="Sogaard-Andersen L."/>
        </authorList>
    </citation>
    <scope>NUCLEOTIDE SEQUENCE [LARGE SCALE GENOMIC DNA]</scope>
    <source>
        <strain evidence="2 3">DSM 52655</strain>
    </source>
</reference>
<dbReference type="SUPFAM" id="SSF159888">
    <property type="entry name" value="YdhG-like"/>
    <property type="match status" value="1"/>
</dbReference>
<sequence length="163" mass="18185">MAPSLARPYARVERLIDPEEHIVAAKAPRTKAAKRGASAPESVEDFLASLEHPFKQEILALRQIILGADPRIAEGIKWNAPSFRTAEYFATFHLRAKDGVQVILHLGAKKRDDLGSGVKLSDPEALLEWLATDRASVRFRDMKDIDAKGSAFASVIRQWLQWV</sequence>
<dbReference type="Gene3D" id="3.90.1150.200">
    <property type="match status" value="1"/>
</dbReference>
<dbReference type="AlphaFoldDB" id="A0A250JIZ9"/>
<accession>A0A250JIZ9</accession>
<proteinExistence type="predicted"/>
<dbReference type="Pfam" id="PF08818">
    <property type="entry name" value="DUF1801"/>
    <property type="match status" value="1"/>
</dbReference>
<dbReference type="Proteomes" id="UP000217257">
    <property type="component" value="Chromosome"/>
</dbReference>
<evidence type="ECO:0000259" key="1">
    <source>
        <dbReference type="Pfam" id="PF08818"/>
    </source>
</evidence>
<dbReference type="KEGG" id="cfus:CYFUS_009350"/>
<evidence type="ECO:0000313" key="3">
    <source>
        <dbReference type="Proteomes" id="UP000217257"/>
    </source>
</evidence>
<protein>
    <recommendedName>
        <fullName evidence="1">YdhG-like domain-containing protein</fullName>
    </recommendedName>
</protein>
<feature type="domain" description="YdhG-like" evidence="1">
    <location>
        <begin position="55"/>
        <end position="160"/>
    </location>
</feature>
<organism evidence="2 3">
    <name type="scientific">Cystobacter fuscus</name>
    <dbReference type="NCBI Taxonomy" id="43"/>
    <lineage>
        <taxon>Bacteria</taxon>
        <taxon>Pseudomonadati</taxon>
        <taxon>Myxococcota</taxon>
        <taxon>Myxococcia</taxon>
        <taxon>Myxococcales</taxon>
        <taxon>Cystobacterineae</taxon>
        <taxon>Archangiaceae</taxon>
        <taxon>Cystobacter</taxon>
    </lineage>
</organism>
<name>A0A250JIZ9_9BACT</name>